<sequence>MEKFNALVVRKQGSKVTCQMEQVNECMLGEGELLIKVMYSSLNYKDMLSFQTSGGIIRNYPMIPGIDLSGIVQKSTDFRFKIGQEVLVTGKGLGVSHPGGFSEYAKVPADWVVPLPDNLSLRESMVYGTAGLTAGLSINALEENGLNRDLNQSILVTGATGGVGSIGLKILSKIGFQNLTAIVRKKNQIDIAKKLGANRVILLKEFNFSKHLLAEQKFDYLLDTVGGDLLSRLLPYMSYQGRVSLCGNVGGVELNTTVFPFILRGVNLLGIDSVQISVEKRNLIWNKLANDWKVTNSLLINEVEINNLSDSIESLKEGHHLGRTIVKIS</sequence>
<dbReference type="Pfam" id="PF08240">
    <property type="entry name" value="ADH_N"/>
    <property type="match status" value="1"/>
</dbReference>
<name>A0AAU9CWB5_9LACO</name>
<dbReference type="NCBIfam" id="TIGR02823">
    <property type="entry name" value="oxido_YhdH"/>
    <property type="match status" value="1"/>
</dbReference>
<dbReference type="PANTHER" id="PTHR43677:SF1">
    <property type="entry name" value="ACRYLYL-COA REDUCTASE ACUI-RELATED"/>
    <property type="match status" value="1"/>
</dbReference>
<dbReference type="InterPro" id="IPR020843">
    <property type="entry name" value="ER"/>
</dbReference>
<dbReference type="RefSeq" id="WP_317695109.1">
    <property type="nucleotide sequence ID" value="NZ_AP026801.1"/>
</dbReference>
<dbReference type="AlphaFoldDB" id="A0AAU9CWB5"/>
<dbReference type="PANTHER" id="PTHR43677">
    <property type="entry name" value="SHORT-CHAIN DEHYDROGENASE/REDUCTASE"/>
    <property type="match status" value="1"/>
</dbReference>
<dbReference type="InterPro" id="IPR014188">
    <property type="entry name" value="Acrylyl-CoA_reductase_AcuI"/>
</dbReference>
<dbReference type="EMBL" id="AP026801">
    <property type="protein sequence ID" value="BDR56721.1"/>
    <property type="molecule type" value="Genomic_DNA"/>
</dbReference>
<dbReference type="InterPro" id="IPR013154">
    <property type="entry name" value="ADH-like_N"/>
</dbReference>
<dbReference type="Gene3D" id="3.40.50.720">
    <property type="entry name" value="NAD(P)-binding Rossmann-like Domain"/>
    <property type="match status" value="1"/>
</dbReference>
<dbReference type="SMART" id="SM00829">
    <property type="entry name" value="PKS_ER"/>
    <property type="match status" value="1"/>
</dbReference>
<dbReference type="InterPro" id="IPR036291">
    <property type="entry name" value="NAD(P)-bd_dom_sf"/>
</dbReference>
<dbReference type="InterPro" id="IPR013149">
    <property type="entry name" value="ADH-like_C"/>
</dbReference>
<gene>
    <name evidence="2" type="ORF">KIMC2_12830</name>
</gene>
<dbReference type="Gene3D" id="3.90.180.10">
    <property type="entry name" value="Medium-chain alcohol dehydrogenases, catalytic domain"/>
    <property type="match status" value="1"/>
</dbReference>
<evidence type="ECO:0000313" key="2">
    <source>
        <dbReference type="EMBL" id="BDR56721.1"/>
    </source>
</evidence>
<proteinExistence type="predicted"/>
<keyword evidence="3" id="KW-1185">Reference proteome</keyword>
<feature type="domain" description="Enoyl reductase (ER)" evidence="1">
    <location>
        <begin position="13"/>
        <end position="326"/>
    </location>
</feature>
<organism evidence="2 3">
    <name type="scientific">Xylocopilactobacillus apis</name>
    <dbReference type="NCBI Taxonomy" id="2932183"/>
    <lineage>
        <taxon>Bacteria</taxon>
        <taxon>Bacillati</taxon>
        <taxon>Bacillota</taxon>
        <taxon>Bacilli</taxon>
        <taxon>Lactobacillales</taxon>
        <taxon>Lactobacillaceae</taxon>
        <taxon>Xylocopilactobacillus</taxon>
    </lineage>
</organism>
<evidence type="ECO:0000313" key="3">
    <source>
        <dbReference type="Proteomes" id="UP001321804"/>
    </source>
</evidence>
<dbReference type="CDD" id="cd05280">
    <property type="entry name" value="MDR_yhdh_yhfp"/>
    <property type="match status" value="1"/>
</dbReference>
<dbReference type="SUPFAM" id="SSF50129">
    <property type="entry name" value="GroES-like"/>
    <property type="match status" value="1"/>
</dbReference>
<dbReference type="GO" id="GO:0043957">
    <property type="term" value="F:acryloyl-CoA reductase (NADPH) activity"/>
    <property type="evidence" value="ECO:0007669"/>
    <property type="project" value="TreeGrafter"/>
</dbReference>
<reference evidence="2 3" key="1">
    <citation type="journal article" date="2023" name="Microbiol. Spectr.">
        <title>Symbiosis of Carpenter Bees with Uncharacterized Lactic Acid Bacteria Showing NAD Auxotrophy.</title>
        <authorList>
            <person name="Kawasaki S."/>
            <person name="Ozawa K."/>
            <person name="Mori T."/>
            <person name="Yamamoto A."/>
            <person name="Ito M."/>
            <person name="Ohkuma M."/>
            <person name="Sakamoto M."/>
            <person name="Matsutani M."/>
        </authorList>
    </citation>
    <scope>NUCLEOTIDE SEQUENCE [LARGE SCALE GENOMIC DNA]</scope>
    <source>
        <strain evidence="2 3">KimC2</strain>
    </source>
</reference>
<dbReference type="Pfam" id="PF00107">
    <property type="entry name" value="ADH_zinc_N"/>
    <property type="match status" value="1"/>
</dbReference>
<dbReference type="InterPro" id="IPR051397">
    <property type="entry name" value="Zn-ADH-like_protein"/>
</dbReference>
<evidence type="ECO:0000259" key="1">
    <source>
        <dbReference type="SMART" id="SM00829"/>
    </source>
</evidence>
<protein>
    <submittedName>
        <fullName evidence="2">Oxidoreductase</fullName>
    </submittedName>
</protein>
<dbReference type="SUPFAM" id="SSF51735">
    <property type="entry name" value="NAD(P)-binding Rossmann-fold domains"/>
    <property type="match status" value="1"/>
</dbReference>
<dbReference type="KEGG" id="xak:KIMC2_12830"/>
<dbReference type="Proteomes" id="UP001321804">
    <property type="component" value="Chromosome"/>
</dbReference>
<accession>A0AAU9CWB5</accession>
<dbReference type="InterPro" id="IPR011032">
    <property type="entry name" value="GroES-like_sf"/>
</dbReference>